<name>A0A1Y1W5X7_9FUNG</name>
<evidence type="ECO:0000256" key="8">
    <source>
        <dbReference type="ARBA" id="ARBA00022801"/>
    </source>
</evidence>
<keyword evidence="11" id="KW-0482">Metalloprotease</keyword>
<dbReference type="EMBL" id="MCFD01000009">
    <property type="protein sequence ID" value="ORX68636.1"/>
    <property type="molecule type" value="Genomic_DNA"/>
</dbReference>
<feature type="domain" description="Peptidase M28" evidence="16">
    <location>
        <begin position="165"/>
        <end position="351"/>
    </location>
</feature>
<evidence type="ECO:0000256" key="3">
    <source>
        <dbReference type="ARBA" id="ARBA00004128"/>
    </source>
</evidence>
<dbReference type="PANTHER" id="PTHR12147:SF58">
    <property type="entry name" value="VACUOLAR MEMBRANE PROTEASE"/>
    <property type="match status" value="1"/>
</dbReference>
<dbReference type="STRING" id="61395.A0A1Y1W5X7"/>
<evidence type="ECO:0000256" key="11">
    <source>
        <dbReference type="ARBA" id="ARBA00023049"/>
    </source>
</evidence>
<dbReference type="GeneID" id="63808041"/>
<gene>
    <name evidence="17" type="ORF">DL89DRAFT_323526</name>
</gene>
<evidence type="ECO:0000256" key="12">
    <source>
        <dbReference type="ARBA" id="ARBA00023180"/>
    </source>
</evidence>
<keyword evidence="12" id="KW-0325">Glycoprotein</keyword>
<dbReference type="OrthoDB" id="76293at2759"/>
<evidence type="ECO:0000256" key="10">
    <source>
        <dbReference type="ARBA" id="ARBA00022989"/>
    </source>
</evidence>
<keyword evidence="10 15" id="KW-1133">Transmembrane helix</keyword>
<keyword evidence="18" id="KW-1185">Reference proteome</keyword>
<evidence type="ECO:0000256" key="13">
    <source>
        <dbReference type="RuleBase" id="RU361240"/>
    </source>
</evidence>
<organism evidence="17 18">
    <name type="scientific">Linderina pennispora</name>
    <dbReference type="NCBI Taxonomy" id="61395"/>
    <lineage>
        <taxon>Eukaryota</taxon>
        <taxon>Fungi</taxon>
        <taxon>Fungi incertae sedis</taxon>
        <taxon>Zoopagomycota</taxon>
        <taxon>Kickxellomycotina</taxon>
        <taxon>Kickxellomycetes</taxon>
        <taxon>Kickxellales</taxon>
        <taxon>Kickxellaceae</taxon>
        <taxon>Linderina</taxon>
    </lineage>
</organism>
<keyword evidence="5" id="KW-0926">Vacuole</keyword>
<keyword evidence="6 13" id="KW-0645">Protease</keyword>
<evidence type="ECO:0000256" key="6">
    <source>
        <dbReference type="ARBA" id="ARBA00022670"/>
    </source>
</evidence>
<dbReference type="Proteomes" id="UP000193922">
    <property type="component" value="Unassembled WGS sequence"/>
</dbReference>
<dbReference type="InterPro" id="IPR045175">
    <property type="entry name" value="M28_fam"/>
</dbReference>
<evidence type="ECO:0000256" key="15">
    <source>
        <dbReference type="SAM" id="Phobius"/>
    </source>
</evidence>
<comment type="cofactor">
    <cofactor evidence="1">
        <name>Zn(2+)</name>
        <dbReference type="ChEBI" id="CHEBI:29105"/>
    </cofactor>
</comment>
<comment type="function">
    <text evidence="2">May be involved in vacuolar sorting and osmoregulation.</text>
</comment>
<feature type="compositionally biased region" description="Polar residues" evidence="14">
    <location>
        <begin position="845"/>
        <end position="856"/>
    </location>
</feature>
<dbReference type="AlphaFoldDB" id="A0A1Y1W5X7"/>
<dbReference type="EC" id="3.4.-.-" evidence="13"/>
<evidence type="ECO:0000256" key="1">
    <source>
        <dbReference type="ARBA" id="ARBA00001947"/>
    </source>
</evidence>
<feature type="transmembrane region" description="Helical" evidence="15">
    <location>
        <begin position="536"/>
        <end position="555"/>
    </location>
</feature>
<evidence type="ECO:0000256" key="14">
    <source>
        <dbReference type="SAM" id="MobiDB-lite"/>
    </source>
</evidence>
<keyword evidence="7 15" id="KW-0812">Transmembrane</keyword>
<comment type="caution">
    <text evidence="17">The sequence shown here is derived from an EMBL/GenBank/DDBJ whole genome shotgun (WGS) entry which is preliminary data.</text>
</comment>
<feature type="transmembrane region" description="Helical" evidence="15">
    <location>
        <begin position="498"/>
        <end position="524"/>
    </location>
</feature>
<dbReference type="GO" id="GO:0046872">
    <property type="term" value="F:metal ion binding"/>
    <property type="evidence" value="ECO:0007669"/>
    <property type="project" value="UniProtKB-KW"/>
</dbReference>
<keyword evidence="15" id="KW-0472">Membrane</keyword>
<evidence type="ECO:0000313" key="18">
    <source>
        <dbReference type="Proteomes" id="UP000193922"/>
    </source>
</evidence>
<feature type="transmembrane region" description="Helical" evidence="15">
    <location>
        <begin position="27"/>
        <end position="48"/>
    </location>
</feature>
<evidence type="ECO:0000256" key="7">
    <source>
        <dbReference type="ARBA" id="ARBA00022692"/>
    </source>
</evidence>
<dbReference type="PANTHER" id="PTHR12147">
    <property type="entry name" value="METALLOPEPTIDASE M28 FAMILY MEMBER"/>
    <property type="match status" value="1"/>
</dbReference>
<keyword evidence="13" id="KW-0479">Metal-binding</keyword>
<evidence type="ECO:0000256" key="2">
    <source>
        <dbReference type="ARBA" id="ARBA00003273"/>
    </source>
</evidence>
<evidence type="ECO:0000313" key="17">
    <source>
        <dbReference type="EMBL" id="ORX68636.1"/>
    </source>
</evidence>
<dbReference type="GO" id="GO:0006508">
    <property type="term" value="P:proteolysis"/>
    <property type="evidence" value="ECO:0007669"/>
    <property type="project" value="UniProtKB-KW"/>
</dbReference>
<feature type="region of interest" description="Disordered" evidence="14">
    <location>
        <begin position="793"/>
        <end position="864"/>
    </location>
</feature>
<keyword evidence="9 13" id="KW-0862">Zinc</keyword>
<evidence type="ECO:0000256" key="4">
    <source>
        <dbReference type="ARBA" id="ARBA00010918"/>
    </source>
</evidence>
<comment type="similarity">
    <text evidence="4 13">Belongs to the peptidase M28 family.</text>
</comment>
<keyword evidence="8 13" id="KW-0378">Hydrolase</keyword>
<dbReference type="GO" id="GO:0005774">
    <property type="term" value="C:vacuolar membrane"/>
    <property type="evidence" value="ECO:0007669"/>
    <property type="project" value="UniProtKB-SubCell"/>
</dbReference>
<accession>A0A1Y1W5X7</accession>
<proteinExistence type="inferred from homology"/>
<dbReference type="Pfam" id="PF04389">
    <property type="entry name" value="Peptidase_M28"/>
    <property type="match status" value="1"/>
</dbReference>
<sequence>MDSLQVPRVSHARPREADKKLRETSPWWTATAAIFVQLAGFAMLLLFLTNSLVVSTPSSWILGRDYSTSDYAEGARVERAMANVSAVAAAGYTKAGRLDRRLVFDVERALDDLEEITKTPHSLNDKRSLVVRDYLRKTISQIIQDSNAEFYDPGGEWHNRRDSSLIVRVPGTSDEKEAVLVEAHYDAVPISYGAYDDGVGVVVCLELLRNVVRYPVRHPVVINIDWGEEDGLFGAQLFARFHPWAEDVRGYLNLEAGGVGGRAVVFRASHQKLLEAYQRAVDKPSASLIGNDALKLGIVKSDTDFSVFTTKYGIPGIDIAFADHRNFYHSERDNFHQSTSASVLSMGAVSLSTLREIADSPDILKSIPRSSLLPARPVAKNASQLSAAVEPAGEEQIVIENLQHVVVRHNPVVYNAINSAVFYDILNRFMFVRSYGYELALNISIGILGVLAVIAAQYPFVRPVAGVSAEEMSDLHVGKRLWLQCRRSGFVGGLLEGFGVLLASCISSLAGSLIFTGLMVSLVVPRLVYTHVFLQVMLQFSAAALSIMCVLTAWVRRSRLRDIEHMVWYSHGLLRSAVLLFVVAPLNAHEIGLMYREQWYAIAALISTGCTAVLDDSTGIGKLWRARLAAATGDSITQSLADRQSDEHAERLLTRASSNTSISQTVPGTPRNNPTTYIAITQHIFSGMRFILGVLAPLVIGSDTLLRQLVILKDQIPDGSPPIACLAIAALDITTFLIFMAPYALNTMIDLDRYWLIHYVSDQSTTALQKLWSSGSTRALEVLSSARSQISLHTNRAESQRDIDEESQGIMSPRPESIDDDNIRILVSGNERPSNGTEEERAAAQSGSNSVRSSIESGDDELGRRPLGQLYKKREAPETYWSAYDLRLDRCLDFAGYDKNTNPLKVRVFQSTQVSTQCADGCVRSSLSLTSPDSSGLARVVRSTAPAHVTPVCFTKSAADMYQCKLPWVPPADGTWNPVTAINVTSVQRSASSTEHGTLFTVDVRFTAPESRTCYIDFGKHRGFSPKHIQTLISRVVLPVLERAGFGVKPLITGPLIDRDPIFASRIYAHRRSFDGDLLCWSS</sequence>
<evidence type="ECO:0000256" key="5">
    <source>
        <dbReference type="ARBA" id="ARBA00022554"/>
    </source>
</evidence>
<comment type="subcellular location">
    <subcellularLocation>
        <location evidence="3">Vacuole membrane</location>
        <topology evidence="3">Multi-pass membrane protein</topology>
    </subcellularLocation>
</comment>
<dbReference type="SUPFAM" id="SSF53187">
    <property type="entry name" value="Zn-dependent exopeptidases"/>
    <property type="match status" value="1"/>
</dbReference>
<dbReference type="RefSeq" id="XP_040742418.1">
    <property type="nucleotide sequence ID" value="XM_040891393.1"/>
</dbReference>
<feature type="transmembrane region" description="Helical" evidence="15">
    <location>
        <begin position="439"/>
        <end position="460"/>
    </location>
</feature>
<evidence type="ECO:0000259" key="16">
    <source>
        <dbReference type="Pfam" id="PF04389"/>
    </source>
</evidence>
<evidence type="ECO:0000256" key="9">
    <source>
        <dbReference type="ARBA" id="ARBA00022833"/>
    </source>
</evidence>
<dbReference type="GO" id="GO:0008235">
    <property type="term" value="F:metalloexopeptidase activity"/>
    <property type="evidence" value="ECO:0007669"/>
    <property type="project" value="InterPro"/>
</dbReference>
<dbReference type="Gene3D" id="3.40.630.10">
    <property type="entry name" value="Zn peptidases"/>
    <property type="match status" value="1"/>
</dbReference>
<reference evidence="17 18" key="1">
    <citation type="submission" date="2016-07" db="EMBL/GenBank/DDBJ databases">
        <title>Pervasive Adenine N6-methylation of Active Genes in Fungi.</title>
        <authorList>
            <consortium name="DOE Joint Genome Institute"/>
            <person name="Mondo S.J."/>
            <person name="Dannebaum R.O."/>
            <person name="Kuo R.C."/>
            <person name="Labutti K."/>
            <person name="Haridas S."/>
            <person name="Kuo A."/>
            <person name="Salamov A."/>
            <person name="Ahrendt S.R."/>
            <person name="Lipzen A."/>
            <person name="Sullivan W."/>
            <person name="Andreopoulos W.B."/>
            <person name="Clum A."/>
            <person name="Lindquist E."/>
            <person name="Daum C."/>
            <person name="Ramamoorthy G.K."/>
            <person name="Gryganskyi A."/>
            <person name="Culley D."/>
            <person name="Magnuson J.K."/>
            <person name="James T.Y."/>
            <person name="O'Malley M.A."/>
            <person name="Stajich J.E."/>
            <person name="Spatafora J.W."/>
            <person name="Visel A."/>
            <person name="Grigoriev I.V."/>
        </authorList>
    </citation>
    <scope>NUCLEOTIDE SEQUENCE [LARGE SCALE GENOMIC DNA]</scope>
    <source>
        <strain evidence="17 18">ATCC 12442</strain>
    </source>
</reference>
<dbReference type="InterPro" id="IPR007484">
    <property type="entry name" value="Peptidase_M28"/>
</dbReference>
<protein>
    <recommendedName>
        <fullName evidence="13">Peptide hydrolase</fullName>
        <ecNumber evidence="13">3.4.-.-</ecNumber>
    </recommendedName>
</protein>